<dbReference type="GO" id="GO:0071949">
    <property type="term" value="F:FAD binding"/>
    <property type="evidence" value="ECO:0007669"/>
    <property type="project" value="InterPro"/>
</dbReference>
<dbReference type="SUPFAM" id="SSF51905">
    <property type="entry name" value="FAD/NAD(P)-binding domain"/>
    <property type="match status" value="1"/>
</dbReference>
<dbReference type="AlphaFoldDB" id="A0A0B1ZZF3"/>
<dbReference type="OrthoDB" id="4246007at2"/>
<name>A0A0B1ZZF3_9MICO</name>
<dbReference type="STRING" id="1348253.LK09_14935"/>
<dbReference type="InterPro" id="IPR002938">
    <property type="entry name" value="FAD-bd"/>
</dbReference>
<evidence type="ECO:0000313" key="3">
    <source>
        <dbReference type="EMBL" id="KHK96615.1"/>
    </source>
</evidence>
<gene>
    <name evidence="3" type="ORF">LK09_14935</name>
</gene>
<evidence type="ECO:0000256" key="1">
    <source>
        <dbReference type="ARBA" id="ARBA00023002"/>
    </source>
</evidence>
<accession>A0A0B1ZZF3</accession>
<reference evidence="3 4" key="1">
    <citation type="submission" date="2014-11" db="EMBL/GenBank/DDBJ databases">
        <title>Genome sequence of Microbacterium mangrovi MUSC 115(T).</title>
        <authorList>
            <person name="Lee L.-H."/>
        </authorList>
    </citation>
    <scope>NUCLEOTIDE SEQUENCE [LARGE SCALE GENOMIC DNA]</scope>
    <source>
        <strain evidence="3 4">MUSC 115</strain>
    </source>
</reference>
<evidence type="ECO:0000259" key="2">
    <source>
        <dbReference type="Pfam" id="PF01494"/>
    </source>
</evidence>
<dbReference type="Gene3D" id="3.30.70.2450">
    <property type="match status" value="1"/>
</dbReference>
<dbReference type="GO" id="GO:0008688">
    <property type="term" value="F:3-(3-hydroxyphenyl)propionate hydroxylase activity"/>
    <property type="evidence" value="ECO:0007669"/>
    <property type="project" value="TreeGrafter"/>
</dbReference>
<dbReference type="EMBL" id="JTDK01000014">
    <property type="protein sequence ID" value="KHK96615.1"/>
    <property type="molecule type" value="Genomic_DNA"/>
</dbReference>
<dbReference type="Gene3D" id="3.50.50.60">
    <property type="entry name" value="FAD/NAD(P)-binding domain"/>
    <property type="match status" value="1"/>
</dbReference>
<protein>
    <recommendedName>
        <fullName evidence="2">FAD-binding domain-containing protein</fullName>
    </recommendedName>
</protein>
<evidence type="ECO:0000313" key="4">
    <source>
        <dbReference type="Proteomes" id="UP000031030"/>
    </source>
</evidence>
<dbReference type="RefSeq" id="WP_039401084.1">
    <property type="nucleotide sequence ID" value="NZ_JTDK01000014.1"/>
</dbReference>
<keyword evidence="4" id="KW-1185">Reference proteome</keyword>
<dbReference type="PANTHER" id="PTHR43476">
    <property type="entry name" value="3-(3-HYDROXY-PHENYL)PROPIONATE/3-HYDROXYCINNAMIC ACID HYDROXYLASE"/>
    <property type="match status" value="1"/>
</dbReference>
<proteinExistence type="predicted"/>
<feature type="domain" description="FAD-binding" evidence="2">
    <location>
        <begin position="3"/>
        <end position="332"/>
    </location>
</feature>
<sequence>MPDVVVVGAGAVGMLLAEELTRRGVDVGLYEQRPRSAPGSRAIGIHATTLAALEQSGVTERLLDKALRVRRGEARADGRVLGVVRFDRLSTRFPFVATLPQSETEAVLASAAPTPIRGARVTGLRECDRTVRVEIVTEAGPLEVDAKILVVATGAGGRGLVYRRAGLHRTDYRDRYLMTDLDAPPRPDADVAVVNLAREGVLESFPLPGGRRRFVAWDPTDADPDPRARVSRLREALAMRGEAGAADAVEDATAFGVRAIVAPRLRRRRVVVIGDAAHEVSPIGGQGMNLGFLDAVGLAPLLAEWVRTGNAPDAELDAWERRRVASARTAARLAAVNTRLGQALPLPAHRLRSVAVRGMLTPPLGSVFAKAYAMGFDADA</sequence>
<dbReference type="PANTHER" id="PTHR43476:SF3">
    <property type="entry name" value="FAD-BINDING MONOOXYGENASE"/>
    <property type="match status" value="1"/>
</dbReference>
<dbReference type="Proteomes" id="UP000031030">
    <property type="component" value="Unassembled WGS sequence"/>
</dbReference>
<comment type="caution">
    <text evidence="3">The sequence shown here is derived from an EMBL/GenBank/DDBJ whole genome shotgun (WGS) entry which is preliminary data.</text>
</comment>
<dbReference type="InterPro" id="IPR036188">
    <property type="entry name" value="FAD/NAD-bd_sf"/>
</dbReference>
<dbReference type="InterPro" id="IPR050631">
    <property type="entry name" value="PheA/TfdB_FAD_monoxygenase"/>
</dbReference>
<dbReference type="Pfam" id="PF01494">
    <property type="entry name" value="FAD_binding_3"/>
    <property type="match status" value="1"/>
</dbReference>
<dbReference type="PRINTS" id="PR00420">
    <property type="entry name" value="RNGMNOXGNASE"/>
</dbReference>
<dbReference type="GO" id="GO:0019622">
    <property type="term" value="P:3-(3-hydroxy)phenylpropionate catabolic process"/>
    <property type="evidence" value="ECO:0007669"/>
    <property type="project" value="TreeGrafter"/>
</dbReference>
<keyword evidence="1" id="KW-0560">Oxidoreductase</keyword>
<organism evidence="3 4">
    <name type="scientific">Microbacterium mangrovi</name>
    <dbReference type="NCBI Taxonomy" id="1348253"/>
    <lineage>
        <taxon>Bacteria</taxon>
        <taxon>Bacillati</taxon>
        <taxon>Actinomycetota</taxon>
        <taxon>Actinomycetes</taxon>
        <taxon>Micrococcales</taxon>
        <taxon>Microbacteriaceae</taxon>
        <taxon>Microbacterium</taxon>
    </lineage>
</organism>